<evidence type="ECO:0000313" key="1">
    <source>
        <dbReference type="EMBL" id="JAD65333.1"/>
    </source>
</evidence>
<proteinExistence type="predicted"/>
<accession>A0A0A9BSZ7</accession>
<reference evidence="1" key="1">
    <citation type="submission" date="2014-09" db="EMBL/GenBank/DDBJ databases">
        <authorList>
            <person name="Magalhaes I.L.F."/>
            <person name="Oliveira U."/>
            <person name="Santos F.R."/>
            <person name="Vidigal T.H.D.A."/>
            <person name="Brescovit A.D."/>
            <person name="Santos A.J."/>
        </authorList>
    </citation>
    <scope>NUCLEOTIDE SEQUENCE</scope>
    <source>
        <tissue evidence="1">Shoot tissue taken approximately 20 cm above the soil surface</tissue>
    </source>
</reference>
<dbReference type="EMBL" id="GBRH01232562">
    <property type="protein sequence ID" value="JAD65333.1"/>
    <property type="molecule type" value="Transcribed_RNA"/>
</dbReference>
<organism evidence="1">
    <name type="scientific">Arundo donax</name>
    <name type="common">Giant reed</name>
    <name type="synonym">Donax arundinaceus</name>
    <dbReference type="NCBI Taxonomy" id="35708"/>
    <lineage>
        <taxon>Eukaryota</taxon>
        <taxon>Viridiplantae</taxon>
        <taxon>Streptophyta</taxon>
        <taxon>Embryophyta</taxon>
        <taxon>Tracheophyta</taxon>
        <taxon>Spermatophyta</taxon>
        <taxon>Magnoliopsida</taxon>
        <taxon>Liliopsida</taxon>
        <taxon>Poales</taxon>
        <taxon>Poaceae</taxon>
        <taxon>PACMAD clade</taxon>
        <taxon>Arundinoideae</taxon>
        <taxon>Arundineae</taxon>
        <taxon>Arundo</taxon>
    </lineage>
</organism>
<reference evidence="1" key="2">
    <citation type="journal article" date="2015" name="Data Brief">
        <title>Shoot transcriptome of the giant reed, Arundo donax.</title>
        <authorList>
            <person name="Barrero R.A."/>
            <person name="Guerrero F.D."/>
            <person name="Moolhuijzen P."/>
            <person name="Goolsby J.A."/>
            <person name="Tidwell J."/>
            <person name="Bellgard S.E."/>
            <person name="Bellgard M.I."/>
        </authorList>
    </citation>
    <scope>NUCLEOTIDE SEQUENCE</scope>
    <source>
        <tissue evidence="1">Shoot tissue taken approximately 20 cm above the soil surface</tissue>
    </source>
</reference>
<dbReference type="AlphaFoldDB" id="A0A0A9BSZ7"/>
<protein>
    <submittedName>
        <fullName evidence="1">Uncharacterized protein</fullName>
    </submittedName>
</protein>
<sequence>MIGLEKMQRLVQKSRREE</sequence>
<name>A0A0A9BSZ7_ARUDO</name>